<dbReference type="STRING" id="59843.A3958_12950"/>
<dbReference type="SUPFAM" id="SSF55874">
    <property type="entry name" value="ATPase domain of HSP90 chaperone/DNA topoisomerase II/histidine kinase"/>
    <property type="match status" value="1"/>
</dbReference>
<dbReference type="InterPro" id="IPR003660">
    <property type="entry name" value="HAMP_dom"/>
</dbReference>
<keyword evidence="10" id="KW-1185">Reference proteome</keyword>
<keyword evidence="7" id="KW-1133">Transmembrane helix</keyword>
<dbReference type="CDD" id="cd06225">
    <property type="entry name" value="HAMP"/>
    <property type="match status" value="1"/>
</dbReference>
<evidence type="ECO:0000256" key="4">
    <source>
        <dbReference type="ARBA" id="ARBA00022679"/>
    </source>
</evidence>
<dbReference type="PANTHER" id="PTHR34220:SF7">
    <property type="entry name" value="SENSOR HISTIDINE KINASE YPDA"/>
    <property type="match status" value="1"/>
</dbReference>
<evidence type="ECO:0000259" key="8">
    <source>
        <dbReference type="PROSITE" id="PS50885"/>
    </source>
</evidence>
<evidence type="ECO:0000256" key="3">
    <source>
        <dbReference type="ARBA" id="ARBA00022553"/>
    </source>
</evidence>
<evidence type="ECO:0000256" key="7">
    <source>
        <dbReference type="SAM" id="Phobius"/>
    </source>
</evidence>
<keyword evidence="5" id="KW-0418">Kinase</keyword>
<gene>
    <name evidence="9" type="ORF">AWU65_13365</name>
</gene>
<keyword evidence="2" id="KW-1003">Cell membrane</keyword>
<reference evidence="9" key="1">
    <citation type="journal article" date="2016" name="Genome Announc.">
        <title>Draft genomes of two strains of Paenibacillus glucanolyticus with capability to degrade lignocellulose.</title>
        <authorList>
            <person name="Mathews S.L."/>
            <person name="Pawlak J."/>
            <person name="Grunden A.M."/>
        </authorList>
    </citation>
    <scope>NUCLEOTIDE SEQUENCE [LARGE SCALE GENOMIC DNA]</scope>
    <source>
        <strain evidence="9">SLM1</strain>
    </source>
</reference>
<keyword evidence="6 7" id="KW-0472">Membrane</keyword>
<protein>
    <submittedName>
        <fullName evidence="9">Helicase Ski2</fullName>
    </submittedName>
</protein>
<keyword evidence="7" id="KW-0812">Transmembrane</keyword>
<dbReference type="OrthoDB" id="9776552at2"/>
<dbReference type="InterPro" id="IPR003594">
    <property type="entry name" value="HATPase_dom"/>
</dbReference>
<dbReference type="GO" id="GO:0005886">
    <property type="term" value="C:plasma membrane"/>
    <property type="evidence" value="ECO:0007669"/>
    <property type="project" value="UniProtKB-SubCell"/>
</dbReference>
<dbReference type="Gene3D" id="6.10.340.10">
    <property type="match status" value="1"/>
</dbReference>
<dbReference type="Gene3D" id="3.30.565.10">
    <property type="entry name" value="Histidine kinase-like ATPase, C-terminal domain"/>
    <property type="match status" value="1"/>
</dbReference>
<dbReference type="SMART" id="SM00387">
    <property type="entry name" value="HATPase_c"/>
    <property type="match status" value="1"/>
</dbReference>
<dbReference type="PANTHER" id="PTHR34220">
    <property type="entry name" value="SENSOR HISTIDINE KINASE YPDA"/>
    <property type="match status" value="1"/>
</dbReference>
<dbReference type="SUPFAM" id="SSF158472">
    <property type="entry name" value="HAMP domain-like"/>
    <property type="match status" value="1"/>
</dbReference>
<dbReference type="GO" id="GO:0004386">
    <property type="term" value="F:helicase activity"/>
    <property type="evidence" value="ECO:0007669"/>
    <property type="project" value="UniProtKB-KW"/>
</dbReference>
<dbReference type="InterPro" id="IPR010559">
    <property type="entry name" value="Sig_transdc_His_kin_internal"/>
</dbReference>
<proteinExistence type="predicted"/>
<keyword evidence="3" id="KW-0597">Phosphoprotein</keyword>
<evidence type="ECO:0000256" key="5">
    <source>
        <dbReference type="ARBA" id="ARBA00022777"/>
    </source>
</evidence>
<accession>A0A163JW34</accession>
<evidence type="ECO:0000256" key="2">
    <source>
        <dbReference type="ARBA" id="ARBA00022475"/>
    </source>
</evidence>
<feature type="transmembrane region" description="Helical" evidence="7">
    <location>
        <begin position="20"/>
        <end position="41"/>
    </location>
</feature>
<keyword evidence="9" id="KW-0378">Hydrolase</keyword>
<dbReference type="RefSeq" id="WP_063478523.1">
    <property type="nucleotide sequence ID" value="NZ_CP147845.1"/>
</dbReference>
<keyword evidence="9" id="KW-0067">ATP-binding</keyword>
<comment type="caution">
    <text evidence="9">The sequence shown here is derived from an EMBL/GenBank/DDBJ whole genome shotgun (WGS) entry which is preliminary data.</text>
</comment>
<evidence type="ECO:0000256" key="1">
    <source>
        <dbReference type="ARBA" id="ARBA00004651"/>
    </source>
</evidence>
<dbReference type="Pfam" id="PF06580">
    <property type="entry name" value="His_kinase"/>
    <property type="match status" value="1"/>
</dbReference>
<dbReference type="AlphaFoldDB" id="A0A163JW34"/>
<dbReference type="GO" id="GO:0000155">
    <property type="term" value="F:phosphorelay sensor kinase activity"/>
    <property type="evidence" value="ECO:0007669"/>
    <property type="project" value="InterPro"/>
</dbReference>
<dbReference type="Proteomes" id="UP000076796">
    <property type="component" value="Unassembled WGS sequence"/>
</dbReference>
<dbReference type="EMBL" id="LWMH01000001">
    <property type="protein sequence ID" value="KZS46839.1"/>
    <property type="molecule type" value="Genomic_DNA"/>
</dbReference>
<comment type="subcellular location">
    <subcellularLocation>
        <location evidence="1">Cell membrane</location>
        <topology evidence="1">Multi-pass membrane protein</topology>
    </subcellularLocation>
</comment>
<dbReference type="InterPro" id="IPR036890">
    <property type="entry name" value="HATPase_C_sf"/>
</dbReference>
<name>A0A163JW34_9BACL</name>
<keyword evidence="9" id="KW-0547">Nucleotide-binding</keyword>
<evidence type="ECO:0000313" key="10">
    <source>
        <dbReference type="Proteomes" id="UP000076796"/>
    </source>
</evidence>
<dbReference type="GeneID" id="97557803"/>
<dbReference type="PROSITE" id="PS50885">
    <property type="entry name" value="HAMP"/>
    <property type="match status" value="1"/>
</dbReference>
<evidence type="ECO:0000256" key="6">
    <source>
        <dbReference type="ARBA" id="ARBA00023136"/>
    </source>
</evidence>
<sequence>MKLSTIQRWISPGRSIQGKIFIAFSAVTLVSIVSITVIVYMSMRETIMHNAVTSVSDSIRQADESLNMMLEEIDRLNTVVVTNKNTVIDTLLSPNEEISYEWFQEQKRIDEFLSVLIDYKPYITRIAVVGLNGKVYFSGGPWLDRTVLGSPMLDYMLQNGSRHAYFKQTGVSDAITVGREIRYNREPIGVVMVDLNYDFIQKTYGVKPTTDSMIYVLDMQGGFVYAAESAPSFAPSSDRIVGLNQELAGNGDAIKQVIDGRDYIVVSRRSGYTGWTTLALIPMDSLLSESARLRKLLAEVSVIVFVVVLIGSLQVSSRITLNIRRLKSLMMFVKEGNLTFPRKEIKGEDETGQLYRVFISMVEDLKRLMEGIRVSERAKREAELTALQAQIHPHFLYNSLNTIKYLAKMNGVPNIEEVSGSLIELMRGVLGNSSEFLTMREELDYVERYISIVKYRYMEPIRMVAQVEDDALLECRVLKLMLQPLVENAIIHGIGPLEREGLVLIRVCEEGGDLKIEVIDHGKGMTEGQKAALLGERGKSGNTSRFSGMGVRNVHERIVHLYGHSYGVKLYSEPGLYTKVEIRLPKLTECKGESEQEVI</sequence>
<evidence type="ECO:0000313" key="9">
    <source>
        <dbReference type="EMBL" id="KZS46839.1"/>
    </source>
</evidence>
<dbReference type="InterPro" id="IPR050640">
    <property type="entry name" value="Bact_2-comp_sensor_kinase"/>
</dbReference>
<organism evidence="9 10">
    <name type="scientific">Paenibacillus glucanolyticus</name>
    <dbReference type="NCBI Taxonomy" id="59843"/>
    <lineage>
        <taxon>Bacteria</taxon>
        <taxon>Bacillati</taxon>
        <taxon>Bacillota</taxon>
        <taxon>Bacilli</taxon>
        <taxon>Bacillales</taxon>
        <taxon>Paenibacillaceae</taxon>
        <taxon>Paenibacillus</taxon>
    </lineage>
</organism>
<keyword evidence="4" id="KW-0808">Transferase</keyword>
<dbReference type="Pfam" id="PF02518">
    <property type="entry name" value="HATPase_c"/>
    <property type="match status" value="1"/>
</dbReference>
<feature type="domain" description="HAMP" evidence="8">
    <location>
        <begin position="317"/>
        <end position="370"/>
    </location>
</feature>
<keyword evidence="9" id="KW-0347">Helicase</keyword>